<evidence type="ECO:0000313" key="2">
    <source>
        <dbReference type="Proteomes" id="UP000887116"/>
    </source>
</evidence>
<sequence length="120" mass="13919">MENTHVKNRHFRICTRVINATYNYFFVANKKKMIACEKKQLYGRILAPKILRAFPPEICRNWVVYAKRENLAESDITKLMKFLSEEVEGSISANNIKGSLVPSYPIKSSLENFNVHSRPI</sequence>
<gene>
    <name evidence="1" type="primary">X975_21762</name>
    <name evidence="1" type="ORF">TNCT_34351</name>
</gene>
<proteinExistence type="predicted"/>
<keyword evidence="2" id="KW-1185">Reference proteome</keyword>
<dbReference type="Proteomes" id="UP000887116">
    <property type="component" value="Unassembled WGS sequence"/>
</dbReference>
<protein>
    <submittedName>
        <fullName evidence="1">Integrase catalytic domain-containing protein</fullName>
    </submittedName>
</protein>
<evidence type="ECO:0000313" key="1">
    <source>
        <dbReference type="EMBL" id="GFQ74642.1"/>
    </source>
</evidence>
<accession>A0A8X6HHX3</accession>
<comment type="caution">
    <text evidence="1">The sequence shown here is derived from an EMBL/GenBank/DDBJ whole genome shotgun (WGS) entry which is preliminary data.</text>
</comment>
<dbReference type="EMBL" id="BMAO01001600">
    <property type="protein sequence ID" value="GFQ74642.1"/>
    <property type="molecule type" value="Genomic_DNA"/>
</dbReference>
<dbReference type="AlphaFoldDB" id="A0A8X6HHX3"/>
<name>A0A8X6HHX3_TRICU</name>
<reference evidence="1" key="1">
    <citation type="submission" date="2020-07" db="EMBL/GenBank/DDBJ databases">
        <title>Multicomponent nature underlies the extraordinary mechanical properties of spider dragline silk.</title>
        <authorList>
            <person name="Kono N."/>
            <person name="Nakamura H."/>
            <person name="Mori M."/>
            <person name="Yoshida Y."/>
            <person name="Ohtoshi R."/>
            <person name="Malay A.D."/>
            <person name="Moran D.A.P."/>
            <person name="Tomita M."/>
            <person name="Numata K."/>
            <person name="Arakawa K."/>
        </authorList>
    </citation>
    <scope>NUCLEOTIDE SEQUENCE</scope>
</reference>
<organism evidence="1 2">
    <name type="scientific">Trichonephila clavata</name>
    <name type="common">Joro spider</name>
    <name type="synonym">Nephila clavata</name>
    <dbReference type="NCBI Taxonomy" id="2740835"/>
    <lineage>
        <taxon>Eukaryota</taxon>
        <taxon>Metazoa</taxon>
        <taxon>Ecdysozoa</taxon>
        <taxon>Arthropoda</taxon>
        <taxon>Chelicerata</taxon>
        <taxon>Arachnida</taxon>
        <taxon>Araneae</taxon>
        <taxon>Araneomorphae</taxon>
        <taxon>Entelegynae</taxon>
        <taxon>Araneoidea</taxon>
        <taxon>Nephilidae</taxon>
        <taxon>Trichonephila</taxon>
    </lineage>
</organism>